<dbReference type="PANTHER" id="PTHR24103">
    <property type="entry name" value="E3 UBIQUITIN-PROTEIN LIGASE TRIM"/>
    <property type="match status" value="1"/>
</dbReference>
<dbReference type="InterPro" id="IPR003879">
    <property type="entry name" value="Butyrophylin_SPRY"/>
</dbReference>
<keyword evidence="2" id="KW-0862">Zinc</keyword>
<dbReference type="SUPFAM" id="SSF49899">
    <property type="entry name" value="Concanavalin A-like lectins/glucanases"/>
    <property type="match status" value="1"/>
</dbReference>
<evidence type="ECO:0000313" key="6">
    <source>
        <dbReference type="EMBL" id="KAG7335866.1"/>
    </source>
</evidence>
<dbReference type="GO" id="GO:0008270">
    <property type="term" value="F:zinc ion binding"/>
    <property type="evidence" value="ECO:0007669"/>
    <property type="project" value="UniProtKB-KW"/>
</dbReference>
<dbReference type="EMBL" id="JAHKSW010000001">
    <property type="protein sequence ID" value="KAG7335866.1"/>
    <property type="molecule type" value="Genomic_DNA"/>
</dbReference>
<protein>
    <submittedName>
        <fullName evidence="6">Uncharacterized protein</fullName>
    </submittedName>
</protein>
<dbReference type="InterPro" id="IPR003877">
    <property type="entry name" value="SPRY_dom"/>
</dbReference>
<reference evidence="6 7" key="1">
    <citation type="submission" date="2021-06" db="EMBL/GenBank/DDBJ databases">
        <title>Chromosome-level genome assembly of the red-tail catfish (Hemibagrus wyckioides).</title>
        <authorList>
            <person name="Shao F."/>
        </authorList>
    </citation>
    <scope>NUCLEOTIDE SEQUENCE [LARGE SCALE GENOMIC DNA]</scope>
    <source>
        <strain evidence="6">EC202008001</strain>
        <tissue evidence="6">Blood</tissue>
    </source>
</reference>
<dbReference type="AlphaFoldDB" id="A0A9D3P891"/>
<sequence>MTRNAADTKCPECRRPFAPNDIRVNRVLRNLVDAAKDHLREHQALVDRVTSASARTSIINQDFTEHCTYHNEKLKLFCVTDQKLICVVCKEDKTHRGHSFKTLDAAFHDKKKKITETLESLLGVENILVDLINEQAEEILKTMGKSKSLSDQISNQFMKLHQFLEDKEREVKKKLEEEEKQILAIMGINMFTMEEMLSDRGEKQGMMRSALEINQPSRFLQWWNETGRFVVRKVVIGNSTHLALEDLRVVPDTLSLGPYETLLQFFVWKEMLRFIQLVPHHHTVEDKGDQSISISPSGLCIQPKKVTRIQKNKPNSLWLKIVSSFNTGKHYWELDVGRKVDWGVGVCSCESGKIVNDTVLCFNSDSSYHIEQTHDTDKSTVDLTSQPRKIGVYLDCERNLISFYNADKMILIDTRVLSKPPPYSLCLSPGLYLDGKNSDPLTICWY</sequence>
<keyword evidence="1 3" id="KW-0479">Metal-binding</keyword>
<proteinExistence type="predicted"/>
<dbReference type="InterPro" id="IPR050143">
    <property type="entry name" value="TRIM/RBCC"/>
</dbReference>
<feature type="domain" description="B30.2/SPRY" evidence="5">
    <location>
        <begin position="260"/>
        <end position="446"/>
    </location>
</feature>
<dbReference type="PRINTS" id="PR01407">
    <property type="entry name" value="BUTYPHLNCDUF"/>
</dbReference>
<comment type="caution">
    <text evidence="6">The sequence shown here is derived from an EMBL/GenBank/DDBJ whole genome shotgun (WGS) entry which is preliminary data.</text>
</comment>
<dbReference type="Gene3D" id="2.60.120.920">
    <property type="match status" value="1"/>
</dbReference>
<dbReference type="InterPro" id="IPR043136">
    <property type="entry name" value="B30.2/SPRY_sf"/>
</dbReference>
<evidence type="ECO:0000256" key="2">
    <source>
        <dbReference type="ARBA" id="ARBA00022833"/>
    </source>
</evidence>
<dbReference type="Gene3D" id="3.30.160.60">
    <property type="entry name" value="Classic Zinc Finger"/>
    <property type="match status" value="1"/>
</dbReference>
<dbReference type="InterPro" id="IPR000315">
    <property type="entry name" value="Znf_B-box"/>
</dbReference>
<dbReference type="Proteomes" id="UP000824219">
    <property type="component" value="Linkage Group LG01"/>
</dbReference>
<evidence type="ECO:0000313" key="7">
    <source>
        <dbReference type="Proteomes" id="UP000824219"/>
    </source>
</evidence>
<dbReference type="Pfam" id="PF00643">
    <property type="entry name" value="zf-B_box"/>
    <property type="match status" value="1"/>
</dbReference>
<dbReference type="OrthoDB" id="654191at2759"/>
<dbReference type="SUPFAM" id="SSF57845">
    <property type="entry name" value="B-box zinc-binding domain"/>
    <property type="match status" value="1"/>
</dbReference>
<name>A0A9D3P891_9TELE</name>
<keyword evidence="1 3" id="KW-0863">Zinc-finger</keyword>
<dbReference type="PROSITE" id="PS50119">
    <property type="entry name" value="ZF_BBOX"/>
    <property type="match status" value="1"/>
</dbReference>
<gene>
    <name evidence="6" type="ORF">KOW79_000559</name>
</gene>
<dbReference type="InterPro" id="IPR001870">
    <property type="entry name" value="B30.2/SPRY"/>
</dbReference>
<dbReference type="SMART" id="SM00336">
    <property type="entry name" value="BBOX"/>
    <property type="match status" value="1"/>
</dbReference>
<organism evidence="6 7">
    <name type="scientific">Hemibagrus wyckioides</name>
    <dbReference type="NCBI Taxonomy" id="337641"/>
    <lineage>
        <taxon>Eukaryota</taxon>
        <taxon>Metazoa</taxon>
        <taxon>Chordata</taxon>
        <taxon>Craniata</taxon>
        <taxon>Vertebrata</taxon>
        <taxon>Euteleostomi</taxon>
        <taxon>Actinopterygii</taxon>
        <taxon>Neopterygii</taxon>
        <taxon>Teleostei</taxon>
        <taxon>Ostariophysi</taxon>
        <taxon>Siluriformes</taxon>
        <taxon>Bagridae</taxon>
        <taxon>Hemibagrus</taxon>
    </lineage>
</organism>
<dbReference type="Pfam" id="PF00622">
    <property type="entry name" value="SPRY"/>
    <property type="match status" value="1"/>
</dbReference>
<evidence type="ECO:0000256" key="1">
    <source>
        <dbReference type="ARBA" id="ARBA00022771"/>
    </source>
</evidence>
<dbReference type="PROSITE" id="PS50188">
    <property type="entry name" value="B302_SPRY"/>
    <property type="match status" value="1"/>
</dbReference>
<accession>A0A9D3P891</accession>
<dbReference type="InterPro" id="IPR013320">
    <property type="entry name" value="ConA-like_dom_sf"/>
</dbReference>
<evidence type="ECO:0000259" key="4">
    <source>
        <dbReference type="PROSITE" id="PS50119"/>
    </source>
</evidence>
<feature type="domain" description="B box-type" evidence="4">
    <location>
        <begin position="62"/>
        <end position="103"/>
    </location>
</feature>
<evidence type="ECO:0000256" key="3">
    <source>
        <dbReference type="PROSITE-ProRule" id="PRU00024"/>
    </source>
</evidence>
<evidence type="ECO:0000259" key="5">
    <source>
        <dbReference type="PROSITE" id="PS50188"/>
    </source>
</evidence>
<dbReference type="CDD" id="cd19800">
    <property type="entry name" value="Bbox2_xNF7-like"/>
    <property type="match status" value="1"/>
</dbReference>
<keyword evidence="7" id="KW-1185">Reference proteome</keyword>